<organism evidence="2 3">
    <name type="scientific">Giardia muris</name>
    <dbReference type="NCBI Taxonomy" id="5742"/>
    <lineage>
        <taxon>Eukaryota</taxon>
        <taxon>Metamonada</taxon>
        <taxon>Diplomonadida</taxon>
        <taxon>Hexamitidae</taxon>
        <taxon>Giardiinae</taxon>
        <taxon>Giardia</taxon>
    </lineage>
</organism>
<proteinExistence type="predicted"/>
<name>A0A4Z1SS05_GIAMU</name>
<protein>
    <submittedName>
        <fullName evidence="2">Uncharacterized protein</fullName>
    </submittedName>
</protein>
<dbReference type="Proteomes" id="UP000315496">
    <property type="component" value="Chromosome 2"/>
</dbReference>
<dbReference type="EMBL" id="VDLU01000002">
    <property type="protein sequence ID" value="TNJ28702.1"/>
    <property type="molecule type" value="Genomic_DNA"/>
</dbReference>
<evidence type="ECO:0000313" key="3">
    <source>
        <dbReference type="Proteomes" id="UP000315496"/>
    </source>
</evidence>
<keyword evidence="1" id="KW-0472">Membrane</keyword>
<evidence type="ECO:0000256" key="1">
    <source>
        <dbReference type="SAM" id="Phobius"/>
    </source>
</evidence>
<feature type="transmembrane region" description="Helical" evidence="1">
    <location>
        <begin position="104"/>
        <end position="128"/>
    </location>
</feature>
<keyword evidence="1" id="KW-0812">Transmembrane</keyword>
<dbReference type="OrthoDB" id="10255546at2759"/>
<evidence type="ECO:0000313" key="2">
    <source>
        <dbReference type="EMBL" id="TNJ28702.1"/>
    </source>
</evidence>
<accession>A0A4Z1SS05</accession>
<gene>
    <name evidence="2" type="ORF">GMRT_13228</name>
</gene>
<comment type="caution">
    <text evidence="2">The sequence shown here is derived from an EMBL/GenBank/DDBJ whole genome shotgun (WGS) entry which is preliminary data.</text>
</comment>
<keyword evidence="3" id="KW-1185">Reference proteome</keyword>
<dbReference type="AlphaFoldDB" id="A0A4Z1SS05"/>
<keyword evidence="1" id="KW-1133">Transmembrane helix</keyword>
<reference evidence="2 3" key="1">
    <citation type="submission" date="2019-05" db="EMBL/GenBank/DDBJ databases">
        <title>The compact genome of Giardia muris reveals important steps in the evolution of intestinal protozoan parasites.</title>
        <authorList>
            <person name="Xu F."/>
            <person name="Jimenez-Gonzalez A."/>
            <person name="Einarsson E."/>
            <person name="Astvaldsson A."/>
            <person name="Peirasmaki D."/>
            <person name="Eckmann L."/>
            <person name="Andersson J.O."/>
            <person name="Svard S.G."/>
            <person name="Jerlstrom-Hultqvist J."/>
        </authorList>
    </citation>
    <scope>NUCLEOTIDE SEQUENCE [LARGE SCALE GENOMIC DNA]</scope>
    <source>
        <strain evidence="2 3">Roberts-Thomson</strain>
    </source>
</reference>
<feature type="transmembrane region" description="Helical" evidence="1">
    <location>
        <begin position="12"/>
        <end position="34"/>
    </location>
</feature>
<feature type="transmembrane region" description="Helical" evidence="1">
    <location>
        <begin position="40"/>
        <end position="58"/>
    </location>
</feature>
<feature type="transmembrane region" description="Helical" evidence="1">
    <location>
        <begin position="79"/>
        <end position="98"/>
    </location>
</feature>
<sequence>MGRASGTALAVAKWTSAIGCGLGAIPAVLAVLGANTLGGMTFYGILVIWLSILGLADFDYPRIQEIGEAVWSRGFDSHALRGLMILLIFFMLPCYTEWSVLSPAPFAFILTKLCWLLLAIAGIILLILGCCRPG</sequence>
<dbReference type="VEuPathDB" id="GiardiaDB:GMRT_13228"/>